<dbReference type="AlphaFoldDB" id="A0A2H1WPL3"/>
<accession>A0A2H1WPL3</accession>
<proteinExistence type="predicted"/>
<organism evidence="1">
    <name type="scientific">Spodoptera frugiperda</name>
    <name type="common">Fall armyworm</name>
    <dbReference type="NCBI Taxonomy" id="7108"/>
    <lineage>
        <taxon>Eukaryota</taxon>
        <taxon>Metazoa</taxon>
        <taxon>Ecdysozoa</taxon>
        <taxon>Arthropoda</taxon>
        <taxon>Hexapoda</taxon>
        <taxon>Insecta</taxon>
        <taxon>Pterygota</taxon>
        <taxon>Neoptera</taxon>
        <taxon>Endopterygota</taxon>
        <taxon>Lepidoptera</taxon>
        <taxon>Glossata</taxon>
        <taxon>Ditrysia</taxon>
        <taxon>Noctuoidea</taxon>
        <taxon>Noctuidae</taxon>
        <taxon>Amphipyrinae</taxon>
        <taxon>Spodoptera</taxon>
    </lineage>
</organism>
<dbReference type="EMBL" id="ODYU01010073">
    <property type="protein sequence ID" value="SOQ54916.1"/>
    <property type="molecule type" value="Genomic_DNA"/>
</dbReference>
<reference evidence="1" key="1">
    <citation type="submission" date="2016-07" db="EMBL/GenBank/DDBJ databases">
        <authorList>
            <person name="Bretaudeau A."/>
        </authorList>
    </citation>
    <scope>NUCLEOTIDE SEQUENCE</scope>
    <source>
        <strain evidence="1">Rice</strain>
        <tissue evidence="1">Whole body</tissue>
    </source>
</reference>
<name>A0A2H1WPL3_SPOFR</name>
<protein>
    <submittedName>
        <fullName evidence="1">SFRICE_021435</fullName>
    </submittedName>
</protein>
<gene>
    <name evidence="1" type="ORF">SFRICE_021435</name>
</gene>
<sequence length="134" mass="15292">MTSPALGKTRGSVRLLLTKNHPVPSPGESSGIPARACPYRARAVHLPATRAERLHLNECPHRAVQGRRCSGEGTNSLLHDFEEYSCMFYYLFGWPYEHFPVPWPWVRLEIPRNQYKSGLLRDSNPPYFLLLLSS</sequence>
<evidence type="ECO:0000313" key="1">
    <source>
        <dbReference type="EMBL" id="SOQ54916.1"/>
    </source>
</evidence>